<comment type="caution">
    <text evidence="8">The sequence shown here is derived from an EMBL/GenBank/DDBJ whole genome shotgun (WGS) entry which is preliminary data.</text>
</comment>
<dbReference type="Gene3D" id="1.10.630.10">
    <property type="entry name" value="Cytochrome P450"/>
    <property type="match status" value="2"/>
</dbReference>
<accession>A0A0W0EVS4</accession>
<dbReference type="PANTHER" id="PTHR24305:SF235">
    <property type="entry name" value="CYTOCHROME P450 MONOOXYGENASE APDB-RELATED"/>
    <property type="match status" value="1"/>
</dbReference>
<evidence type="ECO:0008006" key="10">
    <source>
        <dbReference type="Google" id="ProtNLM"/>
    </source>
</evidence>
<gene>
    <name evidence="8" type="ORF">WG66_19304</name>
</gene>
<feature type="binding site" description="axial binding residue" evidence="6">
    <location>
        <position position="427"/>
    </location>
    <ligand>
        <name>heme</name>
        <dbReference type="ChEBI" id="CHEBI:30413"/>
    </ligand>
    <ligandPart>
        <name>Fe</name>
        <dbReference type="ChEBI" id="CHEBI:18248"/>
    </ligandPart>
</feature>
<dbReference type="AlphaFoldDB" id="A0A0W0EVS4"/>
<evidence type="ECO:0000313" key="8">
    <source>
        <dbReference type="EMBL" id="KTB28101.1"/>
    </source>
</evidence>
<dbReference type="InterPro" id="IPR001128">
    <property type="entry name" value="Cyt_P450"/>
</dbReference>
<keyword evidence="7" id="KW-0472">Membrane</keyword>
<reference evidence="8 9" key="1">
    <citation type="submission" date="2015-12" db="EMBL/GenBank/DDBJ databases">
        <title>Draft genome sequence of Moniliophthora roreri, the causal agent of frosty pod rot of cacao.</title>
        <authorList>
            <person name="Aime M.C."/>
            <person name="Diaz-Valderrama J.R."/>
            <person name="Kijpornyongpan T."/>
            <person name="Phillips-Mora W."/>
        </authorList>
    </citation>
    <scope>NUCLEOTIDE SEQUENCE [LARGE SCALE GENOMIC DNA]</scope>
    <source>
        <strain evidence="8 9">MCA 2952</strain>
    </source>
</reference>
<evidence type="ECO:0000256" key="7">
    <source>
        <dbReference type="SAM" id="Phobius"/>
    </source>
</evidence>
<feature type="transmembrane region" description="Helical" evidence="7">
    <location>
        <begin position="33"/>
        <end position="49"/>
    </location>
</feature>
<name>A0A0W0EVS4_MONRR</name>
<keyword evidence="6" id="KW-0349">Heme</keyword>
<organism evidence="8 9">
    <name type="scientific">Moniliophthora roreri</name>
    <name type="common">Frosty pod rot fungus</name>
    <name type="synonym">Monilia roreri</name>
    <dbReference type="NCBI Taxonomy" id="221103"/>
    <lineage>
        <taxon>Eukaryota</taxon>
        <taxon>Fungi</taxon>
        <taxon>Dikarya</taxon>
        <taxon>Basidiomycota</taxon>
        <taxon>Agaricomycotina</taxon>
        <taxon>Agaricomycetes</taxon>
        <taxon>Agaricomycetidae</taxon>
        <taxon>Agaricales</taxon>
        <taxon>Marasmiineae</taxon>
        <taxon>Marasmiaceae</taxon>
        <taxon>Moniliophthora</taxon>
    </lineage>
</organism>
<protein>
    <recommendedName>
        <fullName evidence="10">Cytochrome p450</fullName>
    </recommendedName>
</protein>
<sequence>MILRDSLIIVGAAGVAAYLVFKRTETLKNTNLVLLLVAIPSLLSTYLSISTVPIWNVLLVFIGYLFTILSCIVVYRHTKGGLGNSLSGTRGLHEQYGDVVRIGPNELSFLSPDALGPIMGQHGLPKGQFWDGRFPENQKVRPVTALQDLEQHRQRRGPWNKAFSSAALKEYEVLVSKRTALLGDKLAAESESGKPVEFGQWIGWYTYDLMTDFVFSGGSEMLRQGDVEGLIADIRSGLPNALFMSHVPWLGRLLYRIPKGFYSAQLKFRQNSFARAMKRKEMGGEKKDLYYYLLDEANDKKVHSGPEVIADASAAVLGGSDTTSNTVTLIVFYLLTRPNALQRIKEEVDSGRMVGESYVPPGTNVTIPFYSLQRDPRHFSPIPDEWISERWLDEAQRIQLEPKLFSGAGYKHDMKCFVAFSAGPANCVGKGLAMMEMRAAICMLLKRFDMRLRDHEKVKGSFERGIQDLWTMRTEDLWVEFSERRLLKSVA</sequence>
<dbReference type="InterPro" id="IPR050121">
    <property type="entry name" value="Cytochrome_P450_monoxygenase"/>
</dbReference>
<evidence type="ECO:0000256" key="2">
    <source>
        <dbReference type="ARBA" id="ARBA00005179"/>
    </source>
</evidence>
<keyword evidence="5 6" id="KW-0408">Iron</keyword>
<dbReference type="GO" id="GO:0004497">
    <property type="term" value="F:monooxygenase activity"/>
    <property type="evidence" value="ECO:0007669"/>
    <property type="project" value="UniProtKB-KW"/>
</dbReference>
<dbReference type="PRINTS" id="PR00385">
    <property type="entry name" value="P450"/>
</dbReference>
<evidence type="ECO:0000256" key="4">
    <source>
        <dbReference type="ARBA" id="ARBA00023002"/>
    </source>
</evidence>
<dbReference type="SUPFAM" id="SSF48264">
    <property type="entry name" value="Cytochrome P450"/>
    <property type="match status" value="1"/>
</dbReference>
<feature type="transmembrane region" description="Helical" evidence="7">
    <location>
        <begin position="6"/>
        <end position="21"/>
    </location>
</feature>
<keyword evidence="7" id="KW-1133">Transmembrane helix</keyword>
<dbReference type="InterPro" id="IPR002401">
    <property type="entry name" value="Cyt_P450_E_grp-I"/>
</dbReference>
<evidence type="ECO:0000313" key="9">
    <source>
        <dbReference type="Proteomes" id="UP000054988"/>
    </source>
</evidence>
<feature type="transmembrane region" description="Helical" evidence="7">
    <location>
        <begin position="55"/>
        <end position="75"/>
    </location>
</feature>
<dbReference type="PANTHER" id="PTHR24305">
    <property type="entry name" value="CYTOCHROME P450"/>
    <property type="match status" value="1"/>
</dbReference>
<keyword evidence="3 6" id="KW-0479">Metal-binding</keyword>
<dbReference type="EMBL" id="LATX01002503">
    <property type="protein sequence ID" value="KTB28101.1"/>
    <property type="molecule type" value="Genomic_DNA"/>
</dbReference>
<keyword evidence="7" id="KW-0812">Transmembrane</keyword>
<evidence type="ECO:0000256" key="3">
    <source>
        <dbReference type="ARBA" id="ARBA00022723"/>
    </source>
</evidence>
<comment type="pathway">
    <text evidence="2">Secondary metabolite biosynthesis.</text>
</comment>
<comment type="cofactor">
    <cofactor evidence="1 6">
        <name>heme</name>
        <dbReference type="ChEBI" id="CHEBI:30413"/>
    </cofactor>
</comment>
<evidence type="ECO:0000256" key="5">
    <source>
        <dbReference type="ARBA" id="ARBA00023004"/>
    </source>
</evidence>
<evidence type="ECO:0000256" key="1">
    <source>
        <dbReference type="ARBA" id="ARBA00001971"/>
    </source>
</evidence>
<dbReference type="GO" id="GO:0005506">
    <property type="term" value="F:iron ion binding"/>
    <property type="evidence" value="ECO:0007669"/>
    <property type="project" value="InterPro"/>
</dbReference>
<keyword evidence="4" id="KW-0560">Oxidoreductase</keyword>
<dbReference type="GO" id="GO:0016705">
    <property type="term" value="F:oxidoreductase activity, acting on paired donors, with incorporation or reduction of molecular oxygen"/>
    <property type="evidence" value="ECO:0007669"/>
    <property type="project" value="InterPro"/>
</dbReference>
<dbReference type="InterPro" id="IPR036396">
    <property type="entry name" value="Cyt_P450_sf"/>
</dbReference>
<evidence type="ECO:0000256" key="6">
    <source>
        <dbReference type="PIRSR" id="PIRSR602401-1"/>
    </source>
</evidence>
<dbReference type="Proteomes" id="UP000054988">
    <property type="component" value="Unassembled WGS sequence"/>
</dbReference>
<dbReference type="Pfam" id="PF00067">
    <property type="entry name" value="p450"/>
    <property type="match status" value="2"/>
</dbReference>
<proteinExistence type="predicted"/>
<dbReference type="PRINTS" id="PR00463">
    <property type="entry name" value="EP450I"/>
</dbReference>
<dbReference type="GO" id="GO:0020037">
    <property type="term" value="F:heme binding"/>
    <property type="evidence" value="ECO:0007669"/>
    <property type="project" value="InterPro"/>
</dbReference>